<dbReference type="GO" id="GO:0051604">
    <property type="term" value="P:protein maturation"/>
    <property type="evidence" value="ECO:0007669"/>
    <property type="project" value="TreeGrafter"/>
</dbReference>
<keyword evidence="5" id="KW-1185">Reference proteome</keyword>
<dbReference type="PANTHER" id="PTHR30303:SF4">
    <property type="entry name" value="HYDROGENASE EXPRESSION_FORMATION PROTEIN HYPE"/>
    <property type="match status" value="1"/>
</dbReference>
<dbReference type="InterPro" id="IPR016188">
    <property type="entry name" value="PurM-like_N"/>
</dbReference>
<dbReference type="CDD" id="cd06061">
    <property type="entry name" value="PurM-like1"/>
    <property type="match status" value="1"/>
</dbReference>
<dbReference type="Pfam" id="PF02769">
    <property type="entry name" value="AIRS_C"/>
    <property type="match status" value="1"/>
</dbReference>
<dbReference type="SUPFAM" id="SSF55326">
    <property type="entry name" value="PurM N-terminal domain-like"/>
    <property type="match status" value="1"/>
</dbReference>
<gene>
    <name evidence="4" type="ORF">EDC18_11320</name>
</gene>
<comment type="caution">
    <text evidence="4">The sequence shown here is derived from an EMBL/GenBank/DDBJ whole genome shotgun (WGS) entry which is preliminary data.</text>
</comment>
<sequence length="328" mass="35984">MEVGKISETVLKRSVLKQIKHRRNEILVKPNVGEDCSILKLNEDELFVVTTDPITGATEDIGSLAIHVTANDLASSGAEPIAVLVTILLPEGASEKTLKTIMQDIEKTCVELDMEVIGGHTEVTKAVNQPIVSVMGIGKCKKDNMITTSNAKAGQDIVLTKWAGLEGTAIIAKEKEEELLKKYNKEFIESAKRYSDELSVIKESKIGVSLGVTSMHDVTEGGIFGALWELASSANLGFEVELNKIPIKQETIEICEFFNLNPYKLISSGCLLLTIDNGEALVKELRRAKIEATVIGTLNTSNNKEIIQEGKRRTLEPPKSDELYKIYI</sequence>
<dbReference type="Gene3D" id="3.90.650.10">
    <property type="entry name" value="PurM-like C-terminal domain"/>
    <property type="match status" value="1"/>
</dbReference>
<dbReference type="AlphaFoldDB" id="A0A4R3MET3"/>
<dbReference type="RefSeq" id="WP_207669220.1">
    <property type="nucleotide sequence ID" value="NZ_SMAL01000013.1"/>
</dbReference>
<evidence type="ECO:0000256" key="1">
    <source>
        <dbReference type="ARBA" id="ARBA00006243"/>
    </source>
</evidence>
<reference evidence="4 5" key="1">
    <citation type="submission" date="2019-03" db="EMBL/GenBank/DDBJ databases">
        <title>Genomic Encyclopedia of Type Strains, Phase IV (KMG-IV): sequencing the most valuable type-strain genomes for metagenomic binning, comparative biology and taxonomic classification.</title>
        <authorList>
            <person name="Goeker M."/>
        </authorList>
    </citation>
    <scope>NUCLEOTIDE SEQUENCE [LARGE SCALE GENOMIC DNA]</scope>
    <source>
        <strain evidence="4 5">DSM 24629</strain>
    </source>
</reference>
<dbReference type="SUPFAM" id="SSF56042">
    <property type="entry name" value="PurM C-terminal domain-like"/>
    <property type="match status" value="1"/>
</dbReference>
<feature type="domain" description="PurM-like C-terminal" evidence="3">
    <location>
        <begin position="152"/>
        <end position="304"/>
    </location>
</feature>
<accession>A0A4R3MET3</accession>
<evidence type="ECO:0000313" key="5">
    <source>
        <dbReference type="Proteomes" id="UP000294902"/>
    </source>
</evidence>
<comment type="similarity">
    <text evidence="1">Belongs to the HypE family.</text>
</comment>
<dbReference type="InterPro" id="IPR036676">
    <property type="entry name" value="PurM-like_C_sf"/>
</dbReference>
<dbReference type="Pfam" id="PF00586">
    <property type="entry name" value="AIRS"/>
    <property type="match status" value="1"/>
</dbReference>
<feature type="domain" description="PurM-like N-terminal" evidence="2">
    <location>
        <begin position="33"/>
        <end position="139"/>
    </location>
</feature>
<proteinExistence type="inferred from homology"/>
<name>A0A4R3MET3_9FIRM</name>
<evidence type="ECO:0000313" key="4">
    <source>
        <dbReference type="EMBL" id="TCT12174.1"/>
    </source>
</evidence>
<organism evidence="4 5">
    <name type="scientific">Natranaerovirga pectinivora</name>
    <dbReference type="NCBI Taxonomy" id="682400"/>
    <lineage>
        <taxon>Bacteria</taxon>
        <taxon>Bacillati</taxon>
        <taxon>Bacillota</taxon>
        <taxon>Clostridia</taxon>
        <taxon>Lachnospirales</taxon>
        <taxon>Natranaerovirgaceae</taxon>
        <taxon>Natranaerovirga</taxon>
    </lineage>
</organism>
<protein>
    <submittedName>
        <fullName evidence="4">Hydrogenase maturation factor</fullName>
    </submittedName>
</protein>
<dbReference type="InterPro" id="IPR010918">
    <property type="entry name" value="PurM-like_C_dom"/>
</dbReference>
<dbReference type="InterPro" id="IPR011854">
    <property type="entry name" value="HypE"/>
</dbReference>
<dbReference type="PANTHER" id="PTHR30303">
    <property type="entry name" value="HYDROGENASE ISOENZYMES FORMATION PROTEIN HYPE"/>
    <property type="match status" value="1"/>
</dbReference>
<evidence type="ECO:0000259" key="2">
    <source>
        <dbReference type="Pfam" id="PF00586"/>
    </source>
</evidence>
<evidence type="ECO:0000259" key="3">
    <source>
        <dbReference type="Pfam" id="PF02769"/>
    </source>
</evidence>
<dbReference type="PIRSF" id="PIRSF005644">
    <property type="entry name" value="Hdrgns_mtr_HypE"/>
    <property type="match status" value="1"/>
</dbReference>
<dbReference type="Proteomes" id="UP000294902">
    <property type="component" value="Unassembled WGS sequence"/>
</dbReference>
<dbReference type="EMBL" id="SMAL01000013">
    <property type="protein sequence ID" value="TCT12174.1"/>
    <property type="molecule type" value="Genomic_DNA"/>
</dbReference>
<dbReference type="Gene3D" id="3.30.1330.10">
    <property type="entry name" value="PurM-like, N-terminal domain"/>
    <property type="match status" value="1"/>
</dbReference>
<dbReference type="InterPro" id="IPR036921">
    <property type="entry name" value="PurM-like_N_sf"/>
</dbReference>